<gene>
    <name evidence="6" type="ORF">A4U43_C03F5000</name>
</gene>
<comment type="function">
    <text evidence="3">Sequence-specific RNA-binding protein that regulates translation and mRNA stability by binding the 3'-UTR of target mRNAs.</text>
</comment>
<dbReference type="InterPro" id="IPR001313">
    <property type="entry name" value="Pumilio_RNA-bd_rpt"/>
</dbReference>
<reference evidence="7" key="1">
    <citation type="journal article" date="2017" name="Nat. Commun.">
        <title>The asparagus genome sheds light on the origin and evolution of a young Y chromosome.</title>
        <authorList>
            <person name="Harkess A."/>
            <person name="Zhou J."/>
            <person name="Xu C."/>
            <person name="Bowers J.E."/>
            <person name="Van der Hulst R."/>
            <person name="Ayyampalayam S."/>
            <person name="Mercati F."/>
            <person name="Riccardi P."/>
            <person name="McKain M.R."/>
            <person name="Kakrana A."/>
            <person name="Tang H."/>
            <person name="Ray J."/>
            <person name="Groenendijk J."/>
            <person name="Arikit S."/>
            <person name="Mathioni S.M."/>
            <person name="Nakano M."/>
            <person name="Shan H."/>
            <person name="Telgmann-Rauber A."/>
            <person name="Kanno A."/>
            <person name="Yue Z."/>
            <person name="Chen H."/>
            <person name="Li W."/>
            <person name="Chen Y."/>
            <person name="Xu X."/>
            <person name="Zhang Y."/>
            <person name="Luo S."/>
            <person name="Chen H."/>
            <person name="Gao J."/>
            <person name="Mao Z."/>
            <person name="Pires J.C."/>
            <person name="Luo M."/>
            <person name="Kudrna D."/>
            <person name="Wing R.A."/>
            <person name="Meyers B.C."/>
            <person name="Yi K."/>
            <person name="Kong H."/>
            <person name="Lavrijsen P."/>
            <person name="Sunseri F."/>
            <person name="Falavigna A."/>
            <person name="Ye Y."/>
            <person name="Leebens-Mack J.H."/>
            <person name="Chen G."/>
        </authorList>
    </citation>
    <scope>NUCLEOTIDE SEQUENCE [LARGE SCALE GENOMIC DNA]</scope>
    <source>
        <strain evidence="7">cv. DH0086</strain>
    </source>
</reference>
<keyword evidence="7" id="KW-1185">Reference proteome</keyword>
<dbReference type="Pfam" id="PF00806">
    <property type="entry name" value="PUF"/>
    <property type="match status" value="8"/>
</dbReference>
<dbReference type="InterPro" id="IPR033712">
    <property type="entry name" value="Pumilio_RNA-bd"/>
</dbReference>
<feature type="repeat" description="Pumilio" evidence="4">
    <location>
        <begin position="560"/>
        <end position="595"/>
    </location>
</feature>
<evidence type="ECO:0000259" key="5">
    <source>
        <dbReference type="PROSITE" id="PS50303"/>
    </source>
</evidence>
<evidence type="ECO:0000256" key="2">
    <source>
        <dbReference type="ARBA" id="ARBA00022845"/>
    </source>
</evidence>
<dbReference type="GO" id="GO:0003729">
    <property type="term" value="F:mRNA binding"/>
    <property type="evidence" value="ECO:0007669"/>
    <property type="project" value="TreeGrafter"/>
</dbReference>
<dbReference type="GO" id="GO:0006417">
    <property type="term" value="P:regulation of translation"/>
    <property type="evidence" value="ECO:0007669"/>
    <property type="project" value="UniProtKB-KW"/>
</dbReference>
<dbReference type="PANTHER" id="PTHR12537:SF147">
    <property type="entry name" value="PUMILIO HOMOLOG 12"/>
    <property type="match status" value="1"/>
</dbReference>
<accession>A0A5P1FA72</accession>
<keyword evidence="1" id="KW-0677">Repeat</keyword>
<feature type="repeat" description="Pumilio" evidence="4">
    <location>
        <begin position="632"/>
        <end position="669"/>
    </location>
</feature>
<dbReference type="SUPFAM" id="SSF48371">
    <property type="entry name" value="ARM repeat"/>
    <property type="match status" value="1"/>
</dbReference>
<dbReference type="EMBL" id="CM007383">
    <property type="protein sequence ID" value="ONK74317.1"/>
    <property type="molecule type" value="Genomic_DNA"/>
</dbReference>
<dbReference type="FunFam" id="1.25.10.10:FF:000237">
    <property type="entry name" value="Pumilio homolog 9"/>
    <property type="match status" value="1"/>
</dbReference>
<dbReference type="OrthoDB" id="668540at2759"/>
<name>A0A5P1FA72_ASPOF</name>
<feature type="repeat" description="Pumilio" evidence="4">
    <location>
        <begin position="596"/>
        <end position="631"/>
    </location>
</feature>
<dbReference type="PROSITE" id="PS50303">
    <property type="entry name" value="PUM_HD"/>
    <property type="match status" value="1"/>
</dbReference>
<dbReference type="SMART" id="SM00025">
    <property type="entry name" value="Pumilio"/>
    <property type="match status" value="8"/>
</dbReference>
<evidence type="ECO:0000256" key="4">
    <source>
        <dbReference type="PROSITE-ProRule" id="PRU00317"/>
    </source>
</evidence>
<feature type="repeat" description="Pumilio" evidence="4">
    <location>
        <begin position="412"/>
        <end position="447"/>
    </location>
</feature>
<feature type="repeat" description="Pumilio" evidence="4">
    <location>
        <begin position="488"/>
        <end position="523"/>
    </location>
</feature>
<protein>
    <recommendedName>
        <fullName evidence="5">PUM-HD domain-containing protein</fullName>
    </recommendedName>
</protein>
<dbReference type="Gene3D" id="1.25.10.10">
    <property type="entry name" value="Leucine-rich Repeat Variant"/>
    <property type="match status" value="1"/>
</dbReference>
<dbReference type="InterPro" id="IPR033133">
    <property type="entry name" value="PUM-HD"/>
</dbReference>
<evidence type="ECO:0000313" key="6">
    <source>
        <dbReference type="EMBL" id="ONK74317.1"/>
    </source>
</evidence>
<evidence type="ECO:0000256" key="1">
    <source>
        <dbReference type="ARBA" id="ARBA00022737"/>
    </source>
</evidence>
<evidence type="ECO:0000256" key="3">
    <source>
        <dbReference type="ARBA" id="ARBA00058490"/>
    </source>
</evidence>
<dbReference type="InterPro" id="IPR011989">
    <property type="entry name" value="ARM-like"/>
</dbReference>
<dbReference type="CDD" id="cd07920">
    <property type="entry name" value="Pumilio"/>
    <property type="match status" value="1"/>
</dbReference>
<dbReference type="AlphaFoldDB" id="A0A5P1FA72"/>
<feature type="domain" description="PUM-HD" evidence="5">
    <location>
        <begin position="352"/>
        <end position="695"/>
    </location>
</feature>
<feature type="repeat" description="Pumilio" evidence="4">
    <location>
        <begin position="524"/>
        <end position="559"/>
    </location>
</feature>
<dbReference type="Proteomes" id="UP000243459">
    <property type="component" value="Chromosome 3"/>
</dbReference>
<feature type="repeat" description="Pumilio" evidence="4">
    <location>
        <begin position="376"/>
        <end position="411"/>
    </location>
</feature>
<feature type="repeat" description="Pumilio" evidence="4">
    <location>
        <begin position="448"/>
        <end position="487"/>
    </location>
</feature>
<dbReference type="PROSITE" id="PS50302">
    <property type="entry name" value="PUM"/>
    <property type="match status" value="8"/>
</dbReference>
<dbReference type="GO" id="GO:0005737">
    <property type="term" value="C:cytoplasm"/>
    <property type="evidence" value="ECO:0007669"/>
    <property type="project" value="TreeGrafter"/>
</dbReference>
<sequence length="696" mass="78837">MEGERTTEPEIDEFEMLLGEIPATLGNANDEHPIPDEILSVLQTNSIGEKNKLTSPPSSKFIDLYNYDMSYDQKLDSLNNGYDARALNGERDQPNLRDDKSLVYAFEELSFKNRILPKPTNPLLENYDQTSPVQCSFNNSRTLFGLDSLEMPLPSLHQPVTGNYTGYNDLELKKKKPEIISKDLGGHQQRFPVYNGAMPLLNPRLQAYQQQFLLEEERYPRLEQQHLHQQQLHNHIHGVQNMNSAINPLIESGIQSYYEIPRDPKSYWNKDVTHRGYTQFDVSAMGGGLHQYHLQSSFGRVEGCNFPHRSQLYSGSGEDFSQQEVLLKVGKQYSPEKILTRSHGVNSLRDLRSYSTINQLTPNSMSVQVKFNSLDEVTGRIYSLSKDQHGCRFLQNKFTEGSLEDINKIFLEIIGHIVELMTDPFGNYLVQKLLGVCNEDQRMQIIDAITTEAGLLIKISCNMHGTRAVQKVIETLKTTEQVCTVVSSLKPGIVSLVKDVNGNHVAQRCLQYFSPQQTEFLLDAVVSHCVEIATDRQGCCVLQKCVHYSYGDQRKRLISEITSYSLVLSQDPYGNYVVQYVLDQKVPWVITAVVDQLEGNFGFLSIQKHSSNVVEKCLNLAKEEDRIKIIKELMNSPLFLQILQDAYGNYVIQSALKLCKGALNAALVEAIKPHVPVLRSHPYGKKVILSSSNLKK</sequence>
<dbReference type="Gramene" id="ONK74317">
    <property type="protein sequence ID" value="ONK74317"/>
    <property type="gene ID" value="A4U43_C03F5000"/>
</dbReference>
<proteinExistence type="predicted"/>
<dbReference type="InterPro" id="IPR016024">
    <property type="entry name" value="ARM-type_fold"/>
</dbReference>
<organism evidence="6 7">
    <name type="scientific">Asparagus officinalis</name>
    <name type="common">Garden asparagus</name>
    <dbReference type="NCBI Taxonomy" id="4686"/>
    <lineage>
        <taxon>Eukaryota</taxon>
        <taxon>Viridiplantae</taxon>
        <taxon>Streptophyta</taxon>
        <taxon>Embryophyta</taxon>
        <taxon>Tracheophyta</taxon>
        <taxon>Spermatophyta</taxon>
        <taxon>Magnoliopsida</taxon>
        <taxon>Liliopsida</taxon>
        <taxon>Asparagales</taxon>
        <taxon>Asparagaceae</taxon>
        <taxon>Asparagoideae</taxon>
        <taxon>Asparagus</taxon>
    </lineage>
</organism>
<keyword evidence="2" id="KW-0810">Translation regulation</keyword>
<evidence type="ECO:0000313" key="7">
    <source>
        <dbReference type="Proteomes" id="UP000243459"/>
    </source>
</evidence>
<dbReference type="PANTHER" id="PTHR12537">
    <property type="entry name" value="RNA BINDING PROTEIN PUMILIO-RELATED"/>
    <property type="match status" value="1"/>
</dbReference>